<dbReference type="SUPFAM" id="SSF88723">
    <property type="entry name" value="PIN domain-like"/>
    <property type="match status" value="1"/>
</dbReference>
<dbReference type="Gene3D" id="1.10.150.20">
    <property type="entry name" value="5' to 3' exonuclease, C-terminal subdomain"/>
    <property type="match status" value="1"/>
</dbReference>
<dbReference type="RefSeq" id="WP_322521755.1">
    <property type="nucleotide sequence ID" value="NZ_CP140153.1"/>
</dbReference>
<sequence>MSQARAWLIDAHAQIWRAWHVYDKERTDRAGRPVNALLGFADYLLALLESTWLPNQPAPIIAAIFDAPCGRGHRQAIYPDYKGHRPPHPADLTEQFPRCRELAAAAGFGALDHAGFEADDVIGTLVGRLRNRERAVTIVTGDKDLAQLLGPDDRWYNPMRGSVMAYGDVERRFGVRPAQIADWLALTGDVADNIPGVPGIGPRTAARLLRKHGCIDGIYENLAAVYGMKFRGAPRAQRLLQEHEAQVRLSRRLTEIVCDLPLAETPTPWQGIDRPALVGLLEQAGADPAQIERWEAWDAPLVRSA</sequence>
<organism evidence="5 6">
    <name type="scientific">Guyparkeria halophila</name>
    <dbReference type="NCBI Taxonomy" id="47960"/>
    <lineage>
        <taxon>Bacteria</taxon>
        <taxon>Pseudomonadati</taxon>
        <taxon>Pseudomonadota</taxon>
        <taxon>Gammaproteobacteria</taxon>
        <taxon>Chromatiales</taxon>
        <taxon>Thioalkalibacteraceae</taxon>
        <taxon>Guyparkeria</taxon>
    </lineage>
</organism>
<dbReference type="SMART" id="SM00279">
    <property type="entry name" value="HhH2"/>
    <property type="match status" value="1"/>
</dbReference>
<dbReference type="SUPFAM" id="SSF47807">
    <property type="entry name" value="5' to 3' exonuclease, C-terminal subdomain"/>
    <property type="match status" value="1"/>
</dbReference>
<dbReference type="GO" id="GO:0004527">
    <property type="term" value="F:exonuclease activity"/>
    <property type="evidence" value="ECO:0007669"/>
    <property type="project" value="UniProtKB-KW"/>
</dbReference>
<dbReference type="PANTHER" id="PTHR42646:SF2">
    <property type="entry name" value="5'-3' EXONUCLEASE FAMILY PROTEIN"/>
    <property type="match status" value="1"/>
</dbReference>
<dbReference type="Pfam" id="PF02739">
    <property type="entry name" value="5_3_exonuc_N"/>
    <property type="match status" value="1"/>
</dbReference>
<proteinExistence type="predicted"/>
<dbReference type="InterPro" id="IPR002421">
    <property type="entry name" value="5-3_exonuclease"/>
</dbReference>
<dbReference type="InterPro" id="IPR029060">
    <property type="entry name" value="PIN-like_dom_sf"/>
</dbReference>
<dbReference type="InterPro" id="IPR008918">
    <property type="entry name" value="HhH2"/>
</dbReference>
<evidence type="ECO:0000256" key="3">
    <source>
        <dbReference type="ARBA" id="ARBA00023125"/>
    </source>
</evidence>
<dbReference type="EMBL" id="CP140153">
    <property type="protein sequence ID" value="WQH16766.1"/>
    <property type="molecule type" value="Genomic_DNA"/>
</dbReference>
<dbReference type="PANTHER" id="PTHR42646">
    <property type="entry name" value="FLAP ENDONUCLEASE XNI"/>
    <property type="match status" value="1"/>
</dbReference>
<evidence type="ECO:0000259" key="4">
    <source>
        <dbReference type="SMART" id="SM00475"/>
    </source>
</evidence>
<feature type="domain" description="5'-3' exonuclease" evidence="4">
    <location>
        <begin position="4"/>
        <end position="275"/>
    </location>
</feature>
<dbReference type="CDD" id="cd09898">
    <property type="entry name" value="H3TH_53EXO"/>
    <property type="match status" value="1"/>
</dbReference>
<protein>
    <submittedName>
        <fullName evidence="5">5'-3' exonuclease H3TH domain-containing protein</fullName>
    </submittedName>
</protein>
<accession>A0ABZ0Z006</accession>
<dbReference type="CDD" id="cd09859">
    <property type="entry name" value="PIN_53EXO"/>
    <property type="match status" value="1"/>
</dbReference>
<keyword evidence="3" id="KW-0238">DNA-binding</keyword>
<dbReference type="Proteomes" id="UP001327459">
    <property type="component" value="Chromosome"/>
</dbReference>
<dbReference type="Gene3D" id="3.40.50.1010">
    <property type="entry name" value="5'-nuclease"/>
    <property type="match status" value="1"/>
</dbReference>
<dbReference type="SMART" id="SM00475">
    <property type="entry name" value="53EXOc"/>
    <property type="match status" value="1"/>
</dbReference>
<dbReference type="InterPro" id="IPR020046">
    <property type="entry name" value="5-3_exonucl_a-hlix_arch_N"/>
</dbReference>
<keyword evidence="2" id="KW-0378">Hydrolase</keyword>
<dbReference type="InterPro" id="IPR020045">
    <property type="entry name" value="DNA_polI_H3TH"/>
</dbReference>
<reference evidence="5 6" key="1">
    <citation type="submission" date="2023-11" db="EMBL/GenBank/DDBJ databases">
        <title>MicrobeMod: A computational toolkit for identifying prokaryotic methylation and restriction-modification with nanopore sequencing.</title>
        <authorList>
            <person name="Crits-Christoph A."/>
            <person name="Kang S.C."/>
            <person name="Lee H."/>
            <person name="Ostrov N."/>
        </authorList>
    </citation>
    <scope>NUCLEOTIDE SEQUENCE [LARGE SCALE GENOMIC DNA]</scope>
    <source>
        <strain evidence="5 6">ATCC 49870</strain>
    </source>
</reference>
<dbReference type="Pfam" id="PF01367">
    <property type="entry name" value="5_3_exonuc"/>
    <property type="match status" value="1"/>
</dbReference>
<evidence type="ECO:0000313" key="6">
    <source>
        <dbReference type="Proteomes" id="UP001327459"/>
    </source>
</evidence>
<gene>
    <name evidence="5" type="ORF">SR882_02360</name>
</gene>
<evidence type="ECO:0000256" key="1">
    <source>
        <dbReference type="ARBA" id="ARBA00022722"/>
    </source>
</evidence>
<evidence type="ECO:0000313" key="5">
    <source>
        <dbReference type="EMBL" id="WQH16766.1"/>
    </source>
</evidence>
<name>A0ABZ0Z006_9GAMM</name>
<keyword evidence="1" id="KW-0540">Nuclease</keyword>
<keyword evidence="6" id="KW-1185">Reference proteome</keyword>
<dbReference type="InterPro" id="IPR038969">
    <property type="entry name" value="FEN"/>
</dbReference>
<evidence type="ECO:0000256" key="2">
    <source>
        <dbReference type="ARBA" id="ARBA00022801"/>
    </source>
</evidence>
<dbReference type="InterPro" id="IPR036279">
    <property type="entry name" value="5-3_exonuclease_C_sf"/>
</dbReference>
<keyword evidence="5" id="KW-0269">Exonuclease</keyword>